<dbReference type="EMBL" id="JANEWF010000002">
    <property type="protein sequence ID" value="MDA8482161.1"/>
    <property type="molecule type" value="Genomic_DNA"/>
</dbReference>
<reference evidence="6 7" key="1">
    <citation type="submission" date="2022-07" db="EMBL/GenBank/DDBJ databases">
        <title>Genome Analysis of Selected Gammaproteobacteria from Nigerian Food snails.</title>
        <authorList>
            <person name="Okafor A.C."/>
        </authorList>
    </citation>
    <scope>NUCLEOTIDE SEQUENCE [LARGE SCALE GENOMIC DNA]</scope>
    <source>
        <strain evidence="6 7">Awg 2</strain>
    </source>
</reference>
<dbReference type="Gene3D" id="3.40.5.90">
    <property type="entry name" value="CDGSH iron-sulfur domain, mitoNEET-type"/>
    <property type="match status" value="2"/>
</dbReference>
<evidence type="ECO:0000256" key="2">
    <source>
        <dbReference type="ARBA" id="ARBA00022723"/>
    </source>
</evidence>
<sequence length="82" mass="9126">MDSEVRIAQRGPFEVAVVAGRDYFWCRCGRSQQQPFCDGSHKGTGLAPLKFHADVSETLYFCGCKHSHSPPLCDGTHNQLQD</sequence>
<evidence type="ECO:0000313" key="7">
    <source>
        <dbReference type="Proteomes" id="UP001211689"/>
    </source>
</evidence>
<dbReference type="RefSeq" id="WP_190826838.1">
    <property type="nucleotide sequence ID" value="NZ_JANEWF010000002.1"/>
</dbReference>
<evidence type="ECO:0000313" key="6">
    <source>
        <dbReference type="EMBL" id="MDA8482161.1"/>
    </source>
</evidence>
<evidence type="ECO:0000256" key="4">
    <source>
        <dbReference type="ARBA" id="ARBA00023014"/>
    </source>
</evidence>
<keyword evidence="4" id="KW-0411">Iron-sulfur</keyword>
<dbReference type="InterPro" id="IPR052950">
    <property type="entry name" value="CISD"/>
</dbReference>
<dbReference type="Proteomes" id="UP001211689">
    <property type="component" value="Unassembled WGS sequence"/>
</dbReference>
<evidence type="ECO:0000259" key="5">
    <source>
        <dbReference type="SMART" id="SM00704"/>
    </source>
</evidence>
<proteinExistence type="predicted"/>
<keyword evidence="7" id="KW-1185">Reference proteome</keyword>
<dbReference type="InterPro" id="IPR018967">
    <property type="entry name" value="FeS-contain_CDGSH-typ"/>
</dbReference>
<feature type="domain" description="Iron-binding zinc finger CDGSH type" evidence="5">
    <location>
        <begin position="10"/>
        <end position="47"/>
    </location>
</feature>
<dbReference type="Pfam" id="PF09360">
    <property type="entry name" value="zf-CDGSH"/>
    <property type="match status" value="1"/>
</dbReference>
<evidence type="ECO:0000256" key="3">
    <source>
        <dbReference type="ARBA" id="ARBA00023004"/>
    </source>
</evidence>
<keyword evidence="2" id="KW-0479">Metal-binding</keyword>
<keyword evidence="1" id="KW-0001">2Fe-2S</keyword>
<evidence type="ECO:0000256" key="1">
    <source>
        <dbReference type="ARBA" id="ARBA00022714"/>
    </source>
</evidence>
<dbReference type="InterPro" id="IPR042216">
    <property type="entry name" value="MitoNEET_CISD"/>
</dbReference>
<keyword evidence="3" id="KW-0408">Iron</keyword>
<feature type="domain" description="Iron-binding zinc finger CDGSH type" evidence="5">
    <location>
        <begin position="48"/>
        <end position="81"/>
    </location>
</feature>
<dbReference type="PANTHER" id="PTHR46491">
    <property type="entry name" value="CDGSH IRON SULFUR DOMAIN PROTEIN HOMOLOG"/>
    <property type="match status" value="1"/>
</dbReference>
<organism evidence="6 7">
    <name type="scientific">Metapseudomonas resinovorans</name>
    <name type="common">Pseudomonas resinovorans</name>
    <dbReference type="NCBI Taxonomy" id="53412"/>
    <lineage>
        <taxon>Bacteria</taxon>
        <taxon>Pseudomonadati</taxon>
        <taxon>Pseudomonadota</taxon>
        <taxon>Gammaproteobacteria</taxon>
        <taxon>Pseudomonadales</taxon>
        <taxon>Pseudomonadaceae</taxon>
        <taxon>Metapseudomonas</taxon>
    </lineage>
</organism>
<name>A0ABT4Y005_METRE</name>
<accession>A0ABT4Y005</accession>
<gene>
    <name evidence="6" type="ORF">NNO07_03710</name>
</gene>
<dbReference type="PANTHER" id="PTHR46491:SF3">
    <property type="entry name" value="CDGSH IRON-SULFUR DOMAIN-CONTAINING PROTEIN 3, MITOCHONDRIAL"/>
    <property type="match status" value="1"/>
</dbReference>
<comment type="caution">
    <text evidence="6">The sequence shown here is derived from an EMBL/GenBank/DDBJ whole genome shotgun (WGS) entry which is preliminary data.</text>
</comment>
<dbReference type="SMART" id="SM00704">
    <property type="entry name" value="ZnF_CDGSH"/>
    <property type="match status" value="2"/>
</dbReference>
<protein>
    <submittedName>
        <fullName evidence="6">CDGSH iron-sulfur domain-containing protein</fullName>
    </submittedName>
</protein>